<dbReference type="Gene3D" id="3.40.50.1820">
    <property type="entry name" value="alpha/beta hydrolase"/>
    <property type="match status" value="1"/>
</dbReference>
<name>A0ABS0J4H8_9BACT</name>
<keyword evidence="3" id="KW-0378">Hydrolase</keyword>
<gene>
    <name evidence="3" type="ORF">FVW20_10055</name>
</gene>
<proteinExistence type="predicted"/>
<feature type="compositionally biased region" description="Polar residues" evidence="1">
    <location>
        <begin position="1"/>
        <end position="15"/>
    </location>
</feature>
<comment type="caution">
    <text evidence="3">The sequence shown here is derived from an EMBL/GenBank/DDBJ whole genome shotgun (WGS) entry which is preliminary data.</text>
</comment>
<feature type="compositionally biased region" description="Low complexity" evidence="1">
    <location>
        <begin position="16"/>
        <end position="25"/>
    </location>
</feature>
<feature type="region of interest" description="Disordered" evidence="1">
    <location>
        <begin position="1"/>
        <end position="25"/>
    </location>
</feature>
<feature type="region of interest" description="Disordered" evidence="1">
    <location>
        <begin position="51"/>
        <end position="70"/>
    </location>
</feature>
<dbReference type="EMBL" id="VRYY01000271">
    <property type="protein sequence ID" value="MBG3877352.1"/>
    <property type="molecule type" value="Genomic_DNA"/>
</dbReference>
<evidence type="ECO:0000313" key="4">
    <source>
        <dbReference type="Proteomes" id="UP001194469"/>
    </source>
</evidence>
<dbReference type="InterPro" id="IPR050228">
    <property type="entry name" value="Carboxylesterase_BioH"/>
</dbReference>
<dbReference type="InterPro" id="IPR000073">
    <property type="entry name" value="AB_hydrolase_1"/>
</dbReference>
<dbReference type="GO" id="GO:0016787">
    <property type="term" value="F:hydrolase activity"/>
    <property type="evidence" value="ECO:0007669"/>
    <property type="project" value="UniProtKB-KW"/>
</dbReference>
<dbReference type="Proteomes" id="UP001194469">
    <property type="component" value="Unassembled WGS sequence"/>
</dbReference>
<feature type="domain" description="AB hydrolase-1" evidence="2">
    <location>
        <begin position="79"/>
        <end position="291"/>
    </location>
</feature>
<dbReference type="PANTHER" id="PTHR43194">
    <property type="entry name" value="HYDROLASE ALPHA/BETA FOLD FAMILY"/>
    <property type="match status" value="1"/>
</dbReference>
<dbReference type="PANTHER" id="PTHR43194:SF5">
    <property type="entry name" value="PIMELOYL-[ACYL-CARRIER PROTEIN] METHYL ESTER ESTERASE"/>
    <property type="match status" value="1"/>
</dbReference>
<keyword evidence="4" id="KW-1185">Reference proteome</keyword>
<sequence length="312" mass="33634">MNSAPPTVTRTTIPQPTADASISPAAACSAPPVTSASGGPYLHMVHLPDTAPARRTAPNGPDTAPTGANATTLRIGPQIIWAHGWMHTHANLLPLANTCTHGRDNYLLDMPGFGRSGMPPATWGTQDYADHAAAWLRTLPRGKRIWVGHSFGCRVGLQLAARHPDLLDGLFLMAAAGLPRRRTPMEKFTRGCRIAAFRTLKHLNWLGFGAERVRRFFGSADYANAGALRPVFVSVVNENLSDVAARVACPVRLLYGENDTETPPSMGQDFARLLPHAHLQVLPRFGHLDILTAGSHQAAYALDTFCEEIFGG</sequence>
<dbReference type="SUPFAM" id="SSF53474">
    <property type="entry name" value="alpha/beta-Hydrolases"/>
    <property type="match status" value="1"/>
</dbReference>
<organism evidence="3 4">
    <name type="scientific">Nitratidesulfovibrio oxamicus</name>
    <dbReference type="NCBI Taxonomy" id="32016"/>
    <lineage>
        <taxon>Bacteria</taxon>
        <taxon>Pseudomonadati</taxon>
        <taxon>Thermodesulfobacteriota</taxon>
        <taxon>Desulfovibrionia</taxon>
        <taxon>Desulfovibrionales</taxon>
        <taxon>Desulfovibrionaceae</taxon>
        <taxon>Nitratidesulfovibrio</taxon>
    </lineage>
</organism>
<accession>A0ABS0J4H8</accession>
<reference evidence="3 4" key="1">
    <citation type="submission" date="2019-08" db="EMBL/GenBank/DDBJ databases">
        <authorList>
            <person name="Luo N."/>
        </authorList>
    </citation>
    <scope>NUCLEOTIDE SEQUENCE [LARGE SCALE GENOMIC DNA]</scope>
    <source>
        <strain evidence="3 4">NCIMB 9442</strain>
    </source>
</reference>
<dbReference type="InterPro" id="IPR029058">
    <property type="entry name" value="AB_hydrolase_fold"/>
</dbReference>
<dbReference type="Pfam" id="PF00561">
    <property type="entry name" value="Abhydrolase_1"/>
    <property type="match status" value="1"/>
</dbReference>
<evidence type="ECO:0000256" key="1">
    <source>
        <dbReference type="SAM" id="MobiDB-lite"/>
    </source>
</evidence>
<evidence type="ECO:0000259" key="2">
    <source>
        <dbReference type="Pfam" id="PF00561"/>
    </source>
</evidence>
<evidence type="ECO:0000313" key="3">
    <source>
        <dbReference type="EMBL" id="MBG3877352.1"/>
    </source>
</evidence>
<dbReference type="PRINTS" id="PR00111">
    <property type="entry name" value="ABHYDROLASE"/>
</dbReference>
<protein>
    <submittedName>
        <fullName evidence="3">Alpha/beta fold hydrolase</fullName>
    </submittedName>
</protein>